<keyword evidence="5 8" id="KW-1133">Transmembrane helix</keyword>
<feature type="compositionally biased region" description="Basic and acidic residues" evidence="7">
    <location>
        <begin position="710"/>
        <end position="722"/>
    </location>
</feature>
<evidence type="ECO:0000256" key="1">
    <source>
        <dbReference type="ARBA" id="ARBA00004141"/>
    </source>
</evidence>
<feature type="region of interest" description="Disordered" evidence="7">
    <location>
        <begin position="708"/>
        <end position="732"/>
    </location>
</feature>
<keyword evidence="12" id="KW-1185">Reference proteome</keyword>
<dbReference type="GO" id="GO:0055085">
    <property type="term" value="P:transmembrane transport"/>
    <property type="evidence" value="ECO:0007669"/>
    <property type="project" value="TreeGrafter"/>
</dbReference>
<dbReference type="GO" id="GO:0016020">
    <property type="term" value="C:membrane"/>
    <property type="evidence" value="ECO:0007669"/>
    <property type="project" value="UniProtKB-SubCell"/>
</dbReference>
<feature type="transmembrane region" description="Helical" evidence="8">
    <location>
        <begin position="510"/>
        <end position="529"/>
    </location>
</feature>
<comment type="subcellular location">
    <subcellularLocation>
        <location evidence="1">Membrane</location>
        <topology evidence="1">Multi-pass membrane protein</topology>
    </subcellularLocation>
</comment>
<organism evidence="11 12">
    <name type="scientific">Penicillium subrubescens</name>
    <dbReference type="NCBI Taxonomy" id="1316194"/>
    <lineage>
        <taxon>Eukaryota</taxon>
        <taxon>Fungi</taxon>
        <taxon>Dikarya</taxon>
        <taxon>Ascomycota</taxon>
        <taxon>Pezizomycotina</taxon>
        <taxon>Eurotiomycetes</taxon>
        <taxon>Eurotiomycetidae</taxon>
        <taxon>Eurotiales</taxon>
        <taxon>Aspergillaceae</taxon>
        <taxon>Penicillium</taxon>
    </lineage>
</organism>
<feature type="domain" description="ML-like" evidence="10">
    <location>
        <begin position="22"/>
        <end position="161"/>
    </location>
</feature>
<keyword evidence="4 9" id="KW-0732">Signal</keyword>
<evidence type="ECO:0000256" key="3">
    <source>
        <dbReference type="ARBA" id="ARBA00022692"/>
    </source>
</evidence>
<dbReference type="InterPro" id="IPR040241">
    <property type="entry name" value="TRP_Flc/Pkd2-like"/>
</dbReference>
<feature type="chain" id="PRO_5012705273" description="ML-like domain-containing protein" evidence="9">
    <location>
        <begin position="21"/>
        <end position="732"/>
    </location>
</feature>
<proteinExistence type="inferred from homology"/>
<evidence type="ECO:0000256" key="2">
    <source>
        <dbReference type="ARBA" id="ARBA00010642"/>
    </source>
</evidence>
<evidence type="ECO:0000313" key="12">
    <source>
        <dbReference type="Proteomes" id="UP000186955"/>
    </source>
</evidence>
<dbReference type="Pfam" id="PF14558">
    <property type="entry name" value="TRP_N"/>
    <property type="match status" value="1"/>
</dbReference>
<evidence type="ECO:0000256" key="8">
    <source>
        <dbReference type="SAM" id="Phobius"/>
    </source>
</evidence>
<dbReference type="InterPro" id="IPR010308">
    <property type="entry name" value="TRP_C"/>
</dbReference>
<name>A0A1Q5T6K2_9EURO</name>
<feature type="transmembrane region" description="Helical" evidence="8">
    <location>
        <begin position="422"/>
        <end position="444"/>
    </location>
</feature>
<dbReference type="SMART" id="SM01320">
    <property type="entry name" value="TRP_N"/>
    <property type="match status" value="1"/>
</dbReference>
<dbReference type="Proteomes" id="UP000186955">
    <property type="component" value="Unassembled WGS sequence"/>
</dbReference>
<reference evidence="11 12" key="1">
    <citation type="submission" date="2016-10" db="EMBL/GenBank/DDBJ databases">
        <title>Genome sequence of the ascomycete fungus Penicillium subrubescens.</title>
        <authorList>
            <person name="De Vries R.P."/>
            <person name="Peng M."/>
            <person name="Dilokpimol A."/>
            <person name="Hilden K."/>
            <person name="Makela M.R."/>
            <person name="Grigoriev I."/>
            <person name="Riley R."/>
            <person name="Granchi Z."/>
        </authorList>
    </citation>
    <scope>NUCLEOTIDE SEQUENCE [LARGE SCALE GENOMIC DNA]</scope>
    <source>
        <strain evidence="11 12">CBS 132785</strain>
    </source>
</reference>
<sequence length="732" mass="78965">MRSTIWALLGLGVVLPQALAADTLSTSGFSLCMQDSAINVQKLDVTYTKSTKLVVFDLAGTNSKEQNVTATLTVTAYGNQIYTKTFEPCGTEVHVAELCPVPSGAFSASGSINVPDEYASQIPSIAFNIPDLDGQAKLTLTSDGKSVACVESQLSNGKSASVKGVAWASAGIAAGALALSGLSALGSAGSTGAPASSPSAGDVMGWFGSMAMNGMLSVNHPAVYKSFTKNFAWSTGLIPWASMQNSIDDFRKATGGNTTHNSYIYLTGLSTASSNGTSAKRSLDFLYRAAGLVARSVDVSESSTNSTSNSTSSSSSGLTDCGSLNFSTLKCYGEEVMIPSANIFMTVLLVFAIVVAVVVVGILLLKVILELWALYGSFPKKLSNFREDYWGIMARTITNMILVLYSIWVLYCVYQLRNGDSWAAKVLAAVTLSVFTALLAFFAWRIVYLARKYKKTEGDTTALYENRETWRKYSLFYDSYKKDLWWLFIPVIVYALAKGCIIAGAEGHGMVQTIGQLVIECCMLALLLWNRPYATKSSMGINMTIQIVRVLSVACVLVFVEELGLSQTTKTVTGIVLIVVQSGLTGVLAILIAINAIIVCIRENPHAKKLREAGMCRPCKLQAQPPVHLLTVSPSLENANKDLDDLTPLDARESLLIDHPPKRDFTEMSKFNFNAPYEAYRDHPVHRPNSNSSNDRLVYADYGVAHGRSHSQESRSSIEGRKPTAPGYGMAY</sequence>
<evidence type="ECO:0000256" key="6">
    <source>
        <dbReference type="ARBA" id="ARBA00023136"/>
    </source>
</evidence>
<accession>A0A1Q5T6K2</accession>
<feature type="signal peptide" evidence="9">
    <location>
        <begin position="1"/>
        <end position="20"/>
    </location>
</feature>
<dbReference type="GO" id="GO:0009272">
    <property type="term" value="P:fungal-type cell wall biogenesis"/>
    <property type="evidence" value="ECO:0007669"/>
    <property type="project" value="TreeGrafter"/>
</dbReference>
<dbReference type="EMBL" id="MNBE01000701">
    <property type="protein sequence ID" value="OKO95870.1"/>
    <property type="molecule type" value="Genomic_DNA"/>
</dbReference>
<evidence type="ECO:0000256" key="7">
    <source>
        <dbReference type="SAM" id="MobiDB-lite"/>
    </source>
</evidence>
<evidence type="ECO:0000313" key="11">
    <source>
        <dbReference type="EMBL" id="OKO95870.1"/>
    </source>
</evidence>
<keyword evidence="3 8" id="KW-0812">Transmembrane</keyword>
<comment type="similarity">
    <text evidence="2">Belongs to the transient receptor potential (TRP) ion channel family.</text>
</comment>
<dbReference type="AlphaFoldDB" id="A0A1Q5T6K2"/>
<dbReference type="Pfam" id="PF06011">
    <property type="entry name" value="TRP"/>
    <property type="match status" value="1"/>
</dbReference>
<gene>
    <name evidence="11" type="ORF">PENSUB_10891</name>
</gene>
<dbReference type="InterPro" id="IPR032800">
    <property type="entry name" value="TRP_N"/>
</dbReference>
<comment type="caution">
    <text evidence="11">The sequence shown here is derived from an EMBL/GenBank/DDBJ whole genome shotgun (WGS) entry which is preliminary data.</text>
</comment>
<evidence type="ECO:0000256" key="5">
    <source>
        <dbReference type="ARBA" id="ARBA00022989"/>
    </source>
</evidence>
<dbReference type="STRING" id="1316194.A0A1Q5T6K2"/>
<feature type="transmembrane region" description="Helical" evidence="8">
    <location>
        <begin position="396"/>
        <end position="416"/>
    </location>
</feature>
<evidence type="ECO:0000259" key="10">
    <source>
        <dbReference type="SMART" id="SM01320"/>
    </source>
</evidence>
<feature type="transmembrane region" description="Helical" evidence="8">
    <location>
        <begin position="572"/>
        <end position="601"/>
    </location>
</feature>
<dbReference type="PANTHER" id="PTHR31145:SF5">
    <property type="entry name" value="DUF907 DOMAIN PROTEIN (AFU_ORTHOLOGUE AFUA_2G06100)"/>
    <property type="match status" value="1"/>
</dbReference>
<evidence type="ECO:0000256" key="9">
    <source>
        <dbReference type="SAM" id="SignalP"/>
    </source>
</evidence>
<dbReference type="PANTHER" id="PTHR31145">
    <property type="entry name" value="INTEGRAL MEMBRANE PROTEIN (AFU_ORTHOLOGUE AFUA_7G01610)"/>
    <property type="match status" value="1"/>
</dbReference>
<protein>
    <recommendedName>
        <fullName evidence="10">ML-like domain-containing protein</fullName>
    </recommendedName>
</protein>
<feature type="transmembrane region" description="Helical" evidence="8">
    <location>
        <begin position="343"/>
        <end position="375"/>
    </location>
</feature>
<feature type="transmembrane region" description="Helical" evidence="8">
    <location>
        <begin position="484"/>
        <end position="504"/>
    </location>
</feature>
<evidence type="ECO:0000256" key="4">
    <source>
        <dbReference type="ARBA" id="ARBA00022729"/>
    </source>
</evidence>
<keyword evidence="6 8" id="KW-0472">Membrane</keyword>